<dbReference type="GO" id="GO:0005975">
    <property type="term" value="P:carbohydrate metabolic process"/>
    <property type="evidence" value="ECO:0007669"/>
    <property type="project" value="InterPro"/>
</dbReference>
<dbReference type="Proteomes" id="UP000054047">
    <property type="component" value="Unassembled WGS sequence"/>
</dbReference>
<evidence type="ECO:0000313" key="4">
    <source>
        <dbReference type="Proteomes" id="UP000054047"/>
    </source>
</evidence>
<dbReference type="GO" id="GO:0008107">
    <property type="term" value="F:galactoside 2-alpha-L-fucosyltransferase activity"/>
    <property type="evidence" value="ECO:0007669"/>
    <property type="project" value="InterPro"/>
</dbReference>
<sequence>MQIPRQSTVYNLTILTSRYSNHSAKYLLLNTYCVQNARFFKDYLPEIREMLRFSETLSEDVKQKLRRRNERSSKTTCLHTRQMDFLVYNRTTNLSETIDAAYRISQRHGSEHYMIFGDDQKFMKNLARELEIADGRRKKTAYVSSYNEFEDMYVSSQLCTSFLLTNAMSTFGWWLAFFAPNQDAIYYINDQRPQSEMEGIPRDELFLYEYLEAILKLGLISARILYMN</sequence>
<dbReference type="InterPro" id="IPR052501">
    <property type="entry name" value="Alpha-1-2_FucT"/>
</dbReference>
<evidence type="ECO:0000313" key="3">
    <source>
        <dbReference type="EMBL" id="KIH66291.1"/>
    </source>
</evidence>
<evidence type="ECO:0000256" key="2">
    <source>
        <dbReference type="ARBA" id="ARBA00022679"/>
    </source>
</evidence>
<dbReference type="EMBL" id="KN727183">
    <property type="protein sequence ID" value="KIH66291.1"/>
    <property type="molecule type" value="Genomic_DNA"/>
</dbReference>
<protein>
    <recommendedName>
        <fullName evidence="5">L-Fucosyltransferase</fullName>
    </recommendedName>
</protein>
<dbReference type="OrthoDB" id="5854901at2759"/>
<organism evidence="3 4">
    <name type="scientific">Ancylostoma duodenale</name>
    <dbReference type="NCBI Taxonomy" id="51022"/>
    <lineage>
        <taxon>Eukaryota</taxon>
        <taxon>Metazoa</taxon>
        <taxon>Ecdysozoa</taxon>
        <taxon>Nematoda</taxon>
        <taxon>Chromadorea</taxon>
        <taxon>Rhabditida</taxon>
        <taxon>Rhabditina</taxon>
        <taxon>Rhabditomorpha</taxon>
        <taxon>Strongyloidea</taxon>
        <taxon>Ancylostomatidae</taxon>
        <taxon>Ancylostomatinae</taxon>
        <taxon>Ancylostoma</taxon>
    </lineage>
</organism>
<gene>
    <name evidence="3" type="ORF">ANCDUO_03383</name>
</gene>
<dbReference type="GO" id="GO:0016020">
    <property type="term" value="C:membrane"/>
    <property type="evidence" value="ECO:0007669"/>
    <property type="project" value="InterPro"/>
</dbReference>
<reference evidence="3 4" key="1">
    <citation type="submission" date="2013-12" db="EMBL/GenBank/DDBJ databases">
        <title>Draft genome of the parsitic nematode Ancylostoma duodenale.</title>
        <authorList>
            <person name="Mitreva M."/>
        </authorList>
    </citation>
    <scope>NUCLEOTIDE SEQUENCE [LARGE SCALE GENOMIC DNA]</scope>
    <source>
        <strain evidence="3 4">Zhejiang</strain>
    </source>
</reference>
<proteinExistence type="predicted"/>
<evidence type="ECO:0008006" key="5">
    <source>
        <dbReference type="Google" id="ProtNLM"/>
    </source>
</evidence>
<keyword evidence="1" id="KW-0328">Glycosyltransferase</keyword>
<dbReference type="PANTHER" id="PTHR22898">
    <property type="entry name" value="UNCHARACTERIZED GLYCOSOL TRANSFERASE-RELATED"/>
    <property type="match status" value="1"/>
</dbReference>
<evidence type="ECO:0000256" key="1">
    <source>
        <dbReference type="ARBA" id="ARBA00022676"/>
    </source>
</evidence>
<keyword evidence="4" id="KW-1185">Reference proteome</keyword>
<accession>A0A0C2H9V0</accession>
<keyword evidence="2" id="KW-0808">Transferase</keyword>
<dbReference type="Pfam" id="PF01531">
    <property type="entry name" value="Glyco_transf_11"/>
    <property type="match status" value="1"/>
</dbReference>
<dbReference type="AlphaFoldDB" id="A0A0C2H9V0"/>
<dbReference type="PANTHER" id="PTHR22898:SF3">
    <property type="entry name" value="ALPHA-1,2-FUCOSYLTRANSFERASE-RELATED"/>
    <property type="match status" value="1"/>
</dbReference>
<feature type="non-terminal residue" evidence="3">
    <location>
        <position position="228"/>
    </location>
</feature>
<dbReference type="InterPro" id="IPR002516">
    <property type="entry name" value="Glyco_trans_11"/>
</dbReference>
<name>A0A0C2H9V0_9BILA</name>